<organism evidence="2 3">
    <name type="scientific">Cerrena zonata</name>
    <dbReference type="NCBI Taxonomy" id="2478898"/>
    <lineage>
        <taxon>Eukaryota</taxon>
        <taxon>Fungi</taxon>
        <taxon>Dikarya</taxon>
        <taxon>Basidiomycota</taxon>
        <taxon>Agaricomycotina</taxon>
        <taxon>Agaricomycetes</taxon>
        <taxon>Polyporales</taxon>
        <taxon>Cerrenaceae</taxon>
        <taxon>Cerrena</taxon>
    </lineage>
</organism>
<gene>
    <name evidence="2" type="ORF">QCA50_001980</name>
</gene>
<evidence type="ECO:0000313" key="3">
    <source>
        <dbReference type="Proteomes" id="UP001385951"/>
    </source>
</evidence>
<accession>A0AAW0GQ76</accession>
<evidence type="ECO:0000313" key="2">
    <source>
        <dbReference type="EMBL" id="KAK7694792.1"/>
    </source>
</evidence>
<feature type="region of interest" description="Disordered" evidence="1">
    <location>
        <begin position="26"/>
        <end position="87"/>
    </location>
</feature>
<feature type="compositionally biased region" description="Pro residues" evidence="1">
    <location>
        <begin position="58"/>
        <end position="70"/>
    </location>
</feature>
<feature type="compositionally biased region" description="Basic and acidic residues" evidence="1">
    <location>
        <begin position="167"/>
        <end position="207"/>
    </location>
</feature>
<sequence>MNLIAVFDSEEAVEYSELDIFLRRNEEWDDDDETKLNPPAMPVGVPGAYSPSQMHPKYNPPPSPHPPPSPLKGKGKEDKSGLLNAGEHLSEFGIHDVEVSSDDLRALIEELGLGGDDANDLAMGLGSDSKATKAPEPAKPVPTEEAKPEPKASVKQEEPAVVQPNKPEAEVTKEEAKEQTKEESKEEVKDESKEEVKETKEEIKETKEDIEEESKEESKQEAKEVLKVETKEEVKVEVKEEIKEETKDTEEVKEAEKEDKTKIEAPAS</sequence>
<feature type="compositionally biased region" description="Basic and acidic residues" evidence="1">
    <location>
        <begin position="216"/>
        <end position="268"/>
    </location>
</feature>
<proteinExistence type="predicted"/>
<evidence type="ECO:0000256" key="1">
    <source>
        <dbReference type="SAM" id="MobiDB-lite"/>
    </source>
</evidence>
<dbReference type="EMBL" id="JASBNA010000002">
    <property type="protein sequence ID" value="KAK7694792.1"/>
    <property type="molecule type" value="Genomic_DNA"/>
</dbReference>
<dbReference type="Proteomes" id="UP001385951">
    <property type="component" value="Unassembled WGS sequence"/>
</dbReference>
<feature type="region of interest" description="Disordered" evidence="1">
    <location>
        <begin position="114"/>
        <end position="268"/>
    </location>
</feature>
<protein>
    <submittedName>
        <fullName evidence="2">Uncharacterized protein</fullName>
    </submittedName>
</protein>
<reference evidence="2 3" key="1">
    <citation type="submission" date="2022-09" db="EMBL/GenBank/DDBJ databases">
        <authorList>
            <person name="Palmer J.M."/>
        </authorList>
    </citation>
    <scope>NUCLEOTIDE SEQUENCE [LARGE SCALE GENOMIC DNA]</scope>
    <source>
        <strain evidence="2 3">DSM 7382</strain>
    </source>
</reference>
<comment type="caution">
    <text evidence="2">The sequence shown here is derived from an EMBL/GenBank/DDBJ whole genome shotgun (WGS) entry which is preliminary data.</text>
</comment>
<dbReference type="AlphaFoldDB" id="A0AAW0GQ76"/>
<keyword evidence="3" id="KW-1185">Reference proteome</keyword>
<name>A0AAW0GQ76_9APHY</name>
<feature type="compositionally biased region" description="Basic and acidic residues" evidence="1">
    <location>
        <begin position="142"/>
        <end position="158"/>
    </location>
</feature>